<dbReference type="AlphaFoldDB" id="A0A9P5CJC9"/>
<accession>A0A9P5CJC9</accession>
<gene>
    <name evidence="1" type="ORF">CFAM422_000865</name>
</gene>
<reference evidence="1 2" key="1">
    <citation type="submission" date="2018-06" db="EMBL/GenBank/DDBJ databases">
        <title>Genome analysis of cellulolytic fungus Trichoderma lentiforme CFAM-422.</title>
        <authorList>
            <person name="Steindorff A.S."/>
            <person name="Formighieri E.F."/>
            <person name="Midorikawa G.E.O."/>
            <person name="Tamietti M.S."/>
            <person name="Ramos E.Z."/>
            <person name="Silva A.S."/>
            <person name="Bon E.P.S."/>
            <person name="Mendes T.D."/>
            <person name="Damaso M.C.T."/>
            <person name="Favaro L.C.L."/>
        </authorList>
    </citation>
    <scope>NUCLEOTIDE SEQUENCE [LARGE SCALE GENOMIC DNA]</scope>
    <source>
        <strain evidence="1 2">CFAM-422</strain>
    </source>
</reference>
<evidence type="ECO:0000313" key="1">
    <source>
        <dbReference type="EMBL" id="KAF3077072.1"/>
    </source>
</evidence>
<dbReference type="Proteomes" id="UP000801864">
    <property type="component" value="Unassembled WGS sequence"/>
</dbReference>
<comment type="caution">
    <text evidence="1">The sequence shown here is derived from an EMBL/GenBank/DDBJ whole genome shotgun (WGS) entry which is preliminary data.</text>
</comment>
<dbReference type="EMBL" id="QLNT01000001">
    <property type="protein sequence ID" value="KAF3077072.1"/>
    <property type="molecule type" value="Genomic_DNA"/>
</dbReference>
<keyword evidence="2" id="KW-1185">Reference proteome</keyword>
<name>A0A9P5CJC9_9HYPO</name>
<organism evidence="1 2">
    <name type="scientific">Trichoderma lentiforme</name>
    <dbReference type="NCBI Taxonomy" id="1567552"/>
    <lineage>
        <taxon>Eukaryota</taxon>
        <taxon>Fungi</taxon>
        <taxon>Dikarya</taxon>
        <taxon>Ascomycota</taxon>
        <taxon>Pezizomycotina</taxon>
        <taxon>Sordariomycetes</taxon>
        <taxon>Hypocreomycetidae</taxon>
        <taxon>Hypocreales</taxon>
        <taxon>Hypocreaceae</taxon>
        <taxon>Trichoderma</taxon>
    </lineage>
</organism>
<evidence type="ECO:0000313" key="2">
    <source>
        <dbReference type="Proteomes" id="UP000801864"/>
    </source>
</evidence>
<sequence length="60" mass="6772">MAQVDKLYVILKMVDTSHKAEKEYVVEASRPVLERPWQIPSMDGKMAATLSGGYTYLPDI</sequence>
<protein>
    <submittedName>
        <fullName evidence="1">Uncharacterized protein</fullName>
    </submittedName>
</protein>
<proteinExistence type="predicted"/>